<keyword evidence="3" id="KW-1185">Reference proteome</keyword>
<reference evidence="2 3" key="1">
    <citation type="submission" date="2019-10" db="EMBL/GenBank/DDBJ databases">
        <authorList>
            <person name="Palmer J.M."/>
        </authorList>
    </citation>
    <scope>NUCLEOTIDE SEQUENCE [LARGE SCALE GENOMIC DNA]</scope>
    <source>
        <strain evidence="2 3">TWF718</strain>
    </source>
</reference>
<comment type="caution">
    <text evidence="2">The sequence shown here is derived from an EMBL/GenBank/DDBJ whole genome shotgun (WGS) entry which is preliminary data.</text>
</comment>
<evidence type="ECO:0000313" key="3">
    <source>
        <dbReference type="Proteomes" id="UP001313282"/>
    </source>
</evidence>
<feature type="compositionally biased region" description="Basic residues" evidence="1">
    <location>
        <begin position="129"/>
        <end position="138"/>
    </location>
</feature>
<gene>
    <name evidence="2" type="ORF">TWF718_008854</name>
</gene>
<sequence>MGMRAQPLAAPQGNRRQPVARNISNNPPVAVNRPHYNPDFQRFPNPTAPYGNARAHGPHVQMIYEQQPNTQRYRQQYHRLYNPYSNFQAADNASMTTGRRANVHNNINAQNPHTGVNSYARANGQQQQQHHHPRRRYY</sequence>
<dbReference type="Proteomes" id="UP001313282">
    <property type="component" value="Unassembled WGS sequence"/>
</dbReference>
<accession>A0AAN8RGI7</accession>
<organism evidence="2 3">
    <name type="scientific">Orbilia javanica</name>
    <dbReference type="NCBI Taxonomy" id="47235"/>
    <lineage>
        <taxon>Eukaryota</taxon>
        <taxon>Fungi</taxon>
        <taxon>Dikarya</taxon>
        <taxon>Ascomycota</taxon>
        <taxon>Pezizomycotina</taxon>
        <taxon>Orbiliomycetes</taxon>
        <taxon>Orbiliales</taxon>
        <taxon>Orbiliaceae</taxon>
        <taxon>Orbilia</taxon>
    </lineage>
</organism>
<name>A0AAN8RGI7_9PEZI</name>
<feature type="region of interest" description="Disordered" evidence="1">
    <location>
        <begin position="104"/>
        <end position="138"/>
    </location>
</feature>
<proteinExistence type="predicted"/>
<evidence type="ECO:0000313" key="2">
    <source>
        <dbReference type="EMBL" id="KAK6339439.1"/>
    </source>
</evidence>
<evidence type="ECO:0000256" key="1">
    <source>
        <dbReference type="SAM" id="MobiDB-lite"/>
    </source>
</evidence>
<protein>
    <submittedName>
        <fullName evidence="2">Uncharacterized protein</fullName>
    </submittedName>
</protein>
<dbReference type="AlphaFoldDB" id="A0AAN8RGI7"/>
<feature type="region of interest" description="Disordered" evidence="1">
    <location>
        <begin position="1"/>
        <end position="55"/>
    </location>
</feature>
<dbReference type="EMBL" id="JAVHNR010000006">
    <property type="protein sequence ID" value="KAK6339439.1"/>
    <property type="molecule type" value="Genomic_DNA"/>
</dbReference>
<feature type="compositionally biased region" description="Polar residues" evidence="1">
    <location>
        <begin position="104"/>
        <end position="117"/>
    </location>
</feature>